<dbReference type="Gene3D" id="2.70.70.10">
    <property type="entry name" value="Glucose Permease (Domain IIA)"/>
    <property type="match status" value="1"/>
</dbReference>
<dbReference type="SUPFAM" id="SSF51261">
    <property type="entry name" value="Duplicated hybrid motif"/>
    <property type="match status" value="1"/>
</dbReference>
<dbReference type="Proteomes" id="UP000283295">
    <property type="component" value="Unassembled WGS sequence"/>
</dbReference>
<evidence type="ECO:0000256" key="1">
    <source>
        <dbReference type="SAM" id="MobiDB-lite"/>
    </source>
</evidence>
<dbReference type="Pfam" id="PF01551">
    <property type="entry name" value="Peptidase_M23"/>
    <property type="match status" value="1"/>
</dbReference>
<dbReference type="GO" id="GO:0004222">
    <property type="term" value="F:metalloendopeptidase activity"/>
    <property type="evidence" value="ECO:0007669"/>
    <property type="project" value="TreeGrafter"/>
</dbReference>
<dbReference type="InterPro" id="IPR011055">
    <property type="entry name" value="Dup_hybrid_motif"/>
</dbReference>
<comment type="caution">
    <text evidence="4">The sequence shown here is derived from an EMBL/GenBank/DDBJ whole genome shotgun (WGS) entry which is preliminary data.</text>
</comment>
<accession>A0A3R5WTE1</accession>
<keyword evidence="2" id="KW-0472">Membrane</keyword>
<evidence type="ECO:0000256" key="2">
    <source>
        <dbReference type="SAM" id="Phobius"/>
    </source>
</evidence>
<feature type="compositionally biased region" description="Basic and acidic residues" evidence="1">
    <location>
        <begin position="77"/>
        <end position="88"/>
    </location>
</feature>
<gene>
    <name evidence="4" type="ORF">DWX94_00035</name>
</gene>
<feature type="region of interest" description="Disordered" evidence="1">
    <location>
        <begin position="46"/>
        <end position="148"/>
    </location>
</feature>
<dbReference type="CDD" id="cd12797">
    <property type="entry name" value="M23_peptidase"/>
    <property type="match status" value="1"/>
</dbReference>
<evidence type="ECO:0000313" key="5">
    <source>
        <dbReference type="Proteomes" id="UP000283295"/>
    </source>
</evidence>
<dbReference type="PANTHER" id="PTHR21666:SF270">
    <property type="entry name" value="MUREIN HYDROLASE ACTIVATOR ENVC"/>
    <property type="match status" value="1"/>
</dbReference>
<evidence type="ECO:0000313" key="4">
    <source>
        <dbReference type="EMBL" id="RGS44239.1"/>
    </source>
</evidence>
<evidence type="ECO:0000259" key="3">
    <source>
        <dbReference type="Pfam" id="PF01551"/>
    </source>
</evidence>
<name>A0A3R5WTE1_9FIRM</name>
<organism evidence="4 5">
    <name type="scientific">Coprococcus eutactus</name>
    <dbReference type="NCBI Taxonomy" id="33043"/>
    <lineage>
        <taxon>Bacteria</taxon>
        <taxon>Bacillati</taxon>
        <taxon>Bacillota</taxon>
        <taxon>Clostridia</taxon>
        <taxon>Lachnospirales</taxon>
        <taxon>Lachnospiraceae</taxon>
        <taxon>Coprococcus</taxon>
    </lineage>
</organism>
<feature type="compositionally biased region" description="Acidic residues" evidence="1">
    <location>
        <begin position="106"/>
        <end position="130"/>
    </location>
</feature>
<dbReference type="InterPro" id="IPR016047">
    <property type="entry name" value="M23ase_b-sheet_dom"/>
</dbReference>
<sequence>MNMKKFLSGVKKNIFYISLITGMAVLVTVLGLYNAKTNSKEKNIVIGQNTPYGDTSESDMQTKETLSGKNKNAGTEDGTRNDVERDATADSTYAEDSAADLNGVDTDAEITEDDAGQSDVDSENTQEDSEAVSATTGGEETLSYDPKESISWPLTGNVIIPYSMDTTVYFETLKEYKCSPAMVIEAKAGDEVKAVYKCKVAEVSSNSELGNYVKLDLGNGYVVTLGQFEDIKVALGEYLEAGDVVGTIGEPSRFYTKEGTNLYFAIEKDGNPVDPMLLIQ</sequence>
<dbReference type="OrthoDB" id="1938544at2"/>
<feature type="compositionally biased region" description="Polar residues" evidence="1">
    <location>
        <begin position="46"/>
        <end position="73"/>
    </location>
</feature>
<keyword evidence="2" id="KW-1133">Transmembrane helix</keyword>
<dbReference type="AlphaFoldDB" id="A0A3R5WTE1"/>
<dbReference type="PANTHER" id="PTHR21666">
    <property type="entry name" value="PEPTIDASE-RELATED"/>
    <property type="match status" value="1"/>
</dbReference>
<feature type="domain" description="M23ase beta-sheet core" evidence="3">
    <location>
        <begin position="182"/>
        <end position="275"/>
    </location>
</feature>
<dbReference type="InterPro" id="IPR050570">
    <property type="entry name" value="Cell_wall_metabolism_enzyme"/>
</dbReference>
<keyword evidence="2" id="KW-0812">Transmembrane</keyword>
<feature type="transmembrane region" description="Helical" evidence="2">
    <location>
        <begin position="14"/>
        <end position="33"/>
    </location>
</feature>
<reference evidence="4 5" key="1">
    <citation type="submission" date="2018-08" db="EMBL/GenBank/DDBJ databases">
        <title>A genome reference for cultivated species of the human gut microbiota.</title>
        <authorList>
            <person name="Zou Y."/>
            <person name="Xue W."/>
            <person name="Luo G."/>
        </authorList>
    </citation>
    <scope>NUCLEOTIDE SEQUENCE [LARGE SCALE GENOMIC DNA]</scope>
    <source>
        <strain evidence="4 5">AF22-21</strain>
    </source>
</reference>
<protein>
    <submittedName>
        <fullName evidence="4">Peptidase</fullName>
    </submittedName>
</protein>
<dbReference type="EMBL" id="QRVK01000001">
    <property type="protein sequence ID" value="RGS44239.1"/>
    <property type="molecule type" value="Genomic_DNA"/>
</dbReference>
<proteinExistence type="predicted"/>